<organism evidence="1 2">
    <name type="scientific">Acidianus rod-shaped virus 1</name>
    <dbReference type="NCBI Taxonomy" id="309181"/>
    <lineage>
        <taxon>Viruses</taxon>
        <taxon>Adnaviria</taxon>
        <taxon>Zilligvirae</taxon>
        <taxon>Taleaviricota</taxon>
        <taxon>Tokiviricetes</taxon>
        <taxon>Ligamenvirales</taxon>
        <taxon>Rudiviridae</taxon>
        <taxon>Itarudivirus</taxon>
        <taxon>Itarudivirus pozzuoliense</taxon>
        <taxon>Itarudivirus ARV1</taxon>
    </lineage>
</organism>
<keyword evidence="2" id="KW-1185">Reference proteome</keyword>
<evidence type="ECO:0000313" key="1">
    <source>
        <dbReference type="EMBL" id="CAI44161.1"/>
    </source>
</evidence>
<dbReference type="KEGG" id="vg:5729542"/>
<dbReference type="GeneID" id="5729542"/>
<dbReference type="EMBL" id="AJ875026">
    <property type="protein sequence ID" value="CAI44161.1"/>
    <property type="molecule type" value="Genomic_DNA"/>
</dbReference>
<reference evidence="1 2" key="1">
    <citation type="journal article" date="2005" name="Virology">
        <title>A novel rudivirus, ARV1, of the hyperthermophilic archaeal genus Acidianus.</title>
        <authorList>
            <person name="Vestergaard G."/>
            <person name="Haring M."/>
            <person name="Peng X."/>
            <person name="Rachel R."/>
            <person name="Garrett R.A."/>
            <person name="Prangishvili D."/>
        </authorList>
    </citation>
    <scope>NUCLEOTIDE SEQUENCE</scope>
</reference>
<accession>Q50I65</accession>
<evidence type="ECO:0000313" key="2">
    <source>
        <dbReference type="Proteomes" id="UP000001777"/>
    </source>
</evidence>
<sequence>MSNEYHMFKVGDEISLGGLIYKIVSEYDNNIYVVEDRMGTMCLAVLCDVPCWDGLSYVTTGVVIPITDISADLILKVLKRARC</sequence>
<proteinExistence type="predicted"/>
<protein>
    <submittedName>
        <fullName evidence="1">Uncharacterized protein</fullName>
    </submittedName>
</protein>
<name>Q50I65_9VIRU</name>
<dbReference type="RefSeq" id="YP_001542623.1">
    <property type="nucleotide sequence ID" value="NC_009965.1"/>
</dbReference>
<dbReference type="Proteomes" id="UP000001777">
    <property type="component" value="Segment"/>
</dbReference>